<reference evidence="2" key="1">
    <citation type="submission" date="2020-06" db="EMBL/GenBank/DDBJ databases">
        <authorList>
            <person name="Ji K."/>
            <person name="Li J."/>
        </authorList>
    </citation>
    <scope>NUCLEOTIDE SEQUENCE</scope>
    <source>
        <strain evidence="2">JKM2019</strain>
        <tissue evidence="2">Whole body</tissue>
    </source>
</reference>
<sequence>MYGTFYATEHDEFNAVQKKVEALINSPEISSQIKESLRSKFDRANELAADFSESKSRRKLDENNDIVKSLHAIQRGEISSAYCCSNEFRGYMPLYRHIVADHPNLYVDDSIPQNESSDLSQIQGTSRNYPMVDQSTRSRDIQMLNEIEPPISLEHSYASLDEQSIPLDEQSISSDEQSIHSDDDDDESENYDDVDMIYLDEEEPFEEESFEEEQFEGDPIEFLIEVKNSLSDSEYSIFEFWVKTMINGRLFLNLSRALIRNTFPGLIRSIPSASNNLKDYIDRMSNSSYLQDKFAMMNPNCIQPEEYESTE</sequence>
<proteinExistence type="predicted"/>
<accession>A0A9D4SGZ0</accession>
<organism evidence="2">
    <name type="scientific">Dermatophagoides farinae</name>
    <name type="common">American house dust mite</name>
    <dbReference type="NCBI Taxonomy" id="6954"/>
    <lineage>
        <taxon>Eukaryota</taxon>
        <taxon>Metazoa</taxon>
        <taxon>Ecdysozoa</taxon>
        <taxon>Arthropoda</taxon>
        <taxon>Chelicerata</taxon>
        <taxon>Arachnida</taxon>
        <taxon>Acari</taxon>
        <taxon>Acariformes</taxon>
        <taxon>Sarcoptiformes</taxon>
        <taxon>Astigmata</taxon>
        <taxon>Psoroptidia</taxon>
        <taxon>Analgoidea</taxon>
        <taxon>Pyroglyphidae</taxon>
        <taxon>Dermatophagoidinae</taxon>
        <taxon>Dermatophagoides</taxon>
    </lineage>
</organism>
<protein>
    <submittedName>
        <fullName evidence="2">Uncharacterized protein</fullName>
    </submittedName>
</protein>
<feature type="compositionally biased region" description="Polar residues" evidence="1">
    <location>
        <begin position="111"/>
        <end position="128"/>
    </location>
</feature>
<gene>
    <name evidence="2" type="ORF">HUG17_4317</name>
</gene>
<comment type="caution">
    <text evidence="2">The sequence shown here is derived from an EMBL/GenBank/DDBJ whole genome shotgun (WGS) entry which is preliminary data.</text>
</comment>
<feature type="region of interest" description="Disordered" evidence="1">
    <location>
        <begin position="111"/>
        <end position="133"/>
    </location>
</feature>
<feature type="region of interest" description="Disordered" evidence="1">
    <location>
        <begin position="169"/>
        <end position="190"/>
    </location>
</feature>
<dbReference type="AlphaFoldDB" id="A0A9D4SGZ0"/>
<evidence type="ECO:0000256" key="1">
    <source>
        <dbReference type="SAM" id="MobiDB-lite"/>
    </source>
</evidence>
<dbReference type="Proteomes" id="UP000828236">
    <property type="component" value="Unassembled WGS sequence"/>
</dbReference>
<reference evidence="2" key="2">
    <citation type="journal article" date="2021" name="World Allergy Organ. J.">
        <title>Chromosome-level assembly of Dermatophagoides farinae genome and transcriptome reveals two novel allergens Der f 37 and Der f 39.</title>
        <authorList>
            <person name="Chen J."/>
            <person name="Cai Z."/>
            <person name="Fan D."/>
            <person name="Hu J."/>
            <person name="Hou Y."/>
            <person name="He Y."/>
            <person name="Zhang Z."/>
            <person name="Zhao Z."/>
            <person name="Gao P."/>
            <person name="Hu W."/>
            <person name="Sun J."/>
            <person name="Li J."/>
            <person name="Ji K."/>
        </authorList>
    </citation>
    <scope>NUCLEOTIDE SEQUENCE</scope>
    <source>
        <strain evidence="2">JKM2019</strain>
    </source>
</reference>
<dbReference type="EMBL" id="SDOV01000004">
    <property type="protein sequence ID" value="KAH7641273.1"/>
    <property type="molecule type" value="Genomic_DNA"/>
</dbReference>
<name>A0A9D4SGZ0_DERFA</name>
<evidence type="ECO:0000313" key="2">
    <source>
        <dbReference type="EMBL" id="KAH7641273.1"/>
    </source>
</evidence>